<feature type="region of interest" description="Disordered" evidence="1">
    <location>
        <begin position="81"/>
        <end position="150"/>
    </location>
</feature>
<dbReference type="EMBL" id="ANFO01000958">
    <property type="protein sequence ID" value="KGQ05323.1"/>
    <property type="molecule type" value="Genomic_DNA"/>
</dbReference>
<gene>
    <name evidence="2" type="ORF">BBAD15_g9428</name>
</gene>
<evidence type="ECO:0000313" key="3">
    <source>
        <dbReference type="Proteomes" id="UP000030106"/>
    </source>
</evidence>
<reference evidence="2 3" key="1">
    <citation type="submission" date="2012-10" db="EMBL/GenBank/DDBJ databases">
        <title>Genome sequencing and analysis of entomopathogenic fungi Beauveria bassiana D1-5.</title>
        <authorList>
            <person name="Li Q."/>
            <person name="Wang L."/>
            <person name="Zhang Z."/>
            <person name="Wang Q."/>
            <person name="Ren J."/>
            <person name="Wang M."/>
            <person name="Xu W."/>
            <person name="Wang J."/>
            <person name="Lu Y."/>
            <person name="Du Q."/>
            <person name="Sun Z."/>
        </authorList>
    </citation>
    <scope>NUCLEOTIDE SEQUENCE [LARGE SCALE GENOMIC DNA]</scope>
    <source>
        <strain evidence="2 3">D1-5</strain>
    </source>
</reference>
<dbReference type="GO" id="GO:0000502">
    <property type="term" value="C:proteasome complex"/>
    <property type="evidence" value="ECO:0007669"/>
    <property type="project" value="UniProtKB-KW"/>
</dbReference>
<evidence type="ECO:0000313" key="2">
    <source>
        <dbReference type="EMBL" id="KGQ05323.1"/>
    </source>
</evidence>
<name>A0A0A2VCQ2_BEABA</name>
<protein>
    <submittedName>
        <fullName evidence="2">Tethering factor for nuclear proteasome STS1</fullName>
    </submittedName>
</protein>
<evidence type="ECO:0000256" key="1">
    <source>
        <dbReference type="SAM" id="MobiDB-lite"/>
    </source>
</evidence>
<keyword evidence="2" id="KW-0647">Proteasome</keyword>
<organism evidence="2 3">
    <name type="scientific">Beauveria bassiana D1-5</name>
    <dbReference type="NCBI Taxonomy" id="1245745"/>
    <lineage>
        <taxon>Eukaryota</taxon>
        <taxon>Fungi</taxon>
        <taxon>Dikarya</taxon>
        <taxon>Ascomycota</taxon>
        <taxon>Pezizomycotina</taxon>
        <taxon>Sordariomycetes</taxon>
        <taxon>Hypocreomycetidae</taxon>
        <taxon>Hypocreales</taxon>
        <taxon>Cordycipitaceae</taxon>
        <taxon>Beauveria</taxon>
    </lineage>
</organism>
<dbReference type="HOGENOM" id="CLU_1740168_0_0_1"/>
<feature type="compositionally biased region" description="Low complexity" evidence="1">
    <location>
        <begin position="84"/>
        <end position="93"/>
    </location>
</feature>
<proteinExistence type="predicted"/>
<accession>A0A0A2VCQ2</accession>
<comment type="caution">
    <text evidence="2">The sequence shown here is derived from an EMBL/GenBank/DDBJ whole genome shotgun (WGS) entry which is preliminary data.</text>
</comment>
<dbReference type="Proteomes" id="UP000030106">
    <property type="component" value="Unassembled WGS sequence"/>
</dbReference>
<sequence length="150" mass="16573">MPLERCESLRSGFSASARPIVTAANHAAPLQKASHKPILLPLVASLFSPFPSPSPLSPVPAAIPSPQCFILIVCPHRGAKARSSRSSPVAASPLLTPRTQAHRQRKRSPEPQWLPRRRHHRCTMNILLSPQPSVFPHHHESPRQSPQRSR</sequence>
<dbReference type="AlphaFoldDB" id="A0A0A2VCQ2"/>